<comment type="caution">
    <text evidence="1">The sequence shown here is derived from an EMBL/GenBank/DDBJ whole genome shotgun (WGS) entry which is preliminary data.</text>
</comment>
<organism evidence="1 2">
    <name type="scientific">Batillaria attramentaria</name>
    <dbReference type="NCBI Taxonomy" id="370345"/>
    <lineage>
        <taxon>Eukaryota</taxon>
        <taxon>Metazoa</taxon>
        <taxon>Spiralia</taxon>
        <taxon>Lophotrochozoa</taxon>
        <taxon>Mollusca</taxon>
        <taxon>Gastropoda</taxon>
        <taxon>Caenogastropoda</taxon>
        <taxon>Sorbeoconcha</taxon>
        <taxon>Cerithioidea</taxon>
        <taxon>Batillariidae</taxon>
        <taxon>Batillaria</taxon>
    </lineage>
</organism>
<dbReference type="AlphaFoldDB" id="A0ABD0JD39"/>
<evidence type="ECO:0000313" key="1">
    <source>
        <dbReference type="EMBL" id="KAK7471406.1"/>
    </source>
</evidence>
<evidence type="ECO:0000313" key="2">
    <source>
        <dbReference type="Proteomes" id="UP001519460"/>
    </source>
</evidence>
<proteinExistence type="predicted"/>
<sequence length="81" mass="9474">MEDRERYVAPPEWSLRDWRDRHESVCGGGSRELETVYCVMASLFVELPCSTCSRIIHAPAHDKHKDNTLWKTLRTARWKGT</sequence>
<dbReference type="EMBL" id="JACVVK020000494">
    <property type="protein sequence ID" value="KAK7471406.1"/>
    <property type="molecule type" value="Genomic_DNA"/>
</dbReference>
<name>A0ABD0JD39_9CAEN</name>
<keyword evidence="2" id="KW-1185">Reference proteome</keyword>
<reference evidence="1 2" key="1">
    <citation type="journal article" date="2023" name="Sci. Data">
        <title>Genome assembly of the Korean intertidal mud-creeper Batillaria attramentaria.</title>
        <authorList>
            <person name="Patra A.K."/>
            <person name="Ho P.T."/>
            <person name="Jun S."/>
            <person name="Lee S.J."/>
            <person name="Kim Y."/>
            <person name="Won Y.J."/>
        </authorList>
    </citation>
    <scope>NUCLEOTIDE SEQUENCE [LARGE SCALE GENOMIC DNA]</scope>
    <source>
        <strain evidence="1">Wonlab-2016</strain>
    </source>
</reference>
<dbReference type="Proteomes" id="UP001519460">
    <property type="component" value="Unassembled WGS sequence"/>
</dbReference>
<protein>
    <submittedName>
        <fullName evidence="1">Uncharacterized protein</fullName>
    </submittedName>
</protein>
<accession>A0ABD0JD39</accession>
<gene>
    <name evidence="1" type="ORF">BaRGS_00035958</name>
</gene>